<evidence type="ECO:0000256" key="1">
    <source>
        <dbReference type="ARBA" id="ARBA00006525"/>
    </source>
</evidence>
<dbReference type="InterPro" id="IPR003488">
    <property type="entry name" value="DprA"/>
</dbReference>
<dbReference type="EMBL" id="CP014806">
    <property type="protein sequence ID" value="AMW98408.1"/>
    <property type="molecule type" value="Genomic_DNA"/>
</dbReference>
<dbReference type="Proteomes" id="UP000076021">
    <property type="component" value="Chromosome"/>
</dbReference>
<dbReference type="GO" id="GO:0009294">
    <property type="term" value="P:DNA-mediated transformation"/>
    <property type="evidence" value="ECO:0007669"/>
    <property type="project" value="InterPro"/>
</dbReference>
<keyword evidence="4" id="KW-1185">Reference proteome</keyword>
<reference evidence="3 4" key="1">
    <citation type="journal article" date="2016" name="Genome Announc.">
        <title>Whole-Genome Sequence of Rummeliibacillus stabekisii Strain PP9 Isolated from Antarctic Soil.</title>
        <authorList>
            <person name="da Mota F.F."/>
            <person name="Vollu R.E."/>
            <person name="Jurelevicius D."/>
            <person name="Seldin L."/>
        </authorList>
    </citation>
    <scope>NUCLEOTIDE SEQUENCE [LARGE SCALE GENOMIC DNA]</scope>
    <source>
        <strain evidence="3 4">PP9</strain>
    </source>
</reference>
<organism evidence="3 4">
    <name type="scientific">Rummeliibacillus stabekisii</name>
    <dbReference type="NCBI Taxonomy" id="241244"/>
    <lineage>
        <taxon>Bacteria</taxon>
        <taxon>Bacillati</taxon>
        <taxon>Bacillota</taxon>
        <taxon>Bacilli</taxon>
        <taxon>Bacillales</taxon>
        <taxon>Caryophanaceae</taxon>
        <taxon>Rummeliibacillus</taxon>
    </lineage>
</organism>
<feature type="domain" description="Smf/DprA SLOG" evidence="2">
    <location>
        <begin position="85"/>
        <end position="291"/>
    </location>
</feature>
<accession>A0A143H9L0</accession>
<dbReference type="InterPro" id="IPR057666">
    <property type="entry name" value="DrpA_SLOG"/>
</dbReference>
<protein>
    <submittedName>
        <fullName evidence="3">DNA processing protein DprA</fullName>
    </submittedName>
</protein>
<dbReference type="Pfam" id="PF02481">
    <property type="entry name" value="DNA_processg_A"/>
    <property type="match status" value="1"/>
</dbReference>
<dbReference type="SUPFAM" id="SSF102405">
    <property type="entry name" value="MCP/YpsA-like"/>
    <property type="match status" value="1"/>
</dbReference>
<proteinExistence type="inferred from homology"/>
<dbReference type="PANTHER" id="PTHR43022">
    <property type="entry name" value="PROTEIN SMF"/>
    <property type="match status" value="1"/>
</dbReference>
<reference evidence="4" key="2">
    <citation type="submission" date="2016-03" db="EMBL/GenBank/DDBJ databases">
        <authorList>
            <person name="Ploux O."/>
        </authorList>
    </citation>
    <scope>NUCLEOTIDE SEQUENCE [LARGE SCALE GENOMIC DNA]</scope>
    <source>
        <strain evidence="4">PP9</strain>
    </source>
</reference>
<dbReference type="STRING" id="241244.ATY39_02560"/>
<dbReference type="PANTHER" id="PTHR43022:SF1">
    <property type="entry name" value="PROTEIN SMF"/>
    <property type="match status" value="1"/>
</dbReference>
<evidence type="ECO:0000313" key="3">
    <source>
        <dbReference type="EMBL" id="AMW98408.1"/>
    </source>
</evidence>
<dbReference type="RefSeq" id="WP_066785381.1">
    <property type="nucleotide sequence ID" value="NZ_CP014806.1"/>
</dbReference>
<dbReference type="KEGG" id="rst:ATY39_02560"/>
<comment type="similarity">
    <text evidence="1">Belongs to the DprA/Smf family.</text>
</comment>
<dbReference type="AlphaFoldDB" id="A0A143H9L0"/>
<dbReference type="Gene3D" id="3.40.50.450">
    <property type="match status" value="1"/>
</dbReference>
<sequence length="298" mass="33402">MSNLTFSERILALHYVFPVPLNRLSSLLQRDPNLERIRHAEASELAILLNISVDKAQKLQNNYLKTLETPLQQAYKAHKIIPIPFNHPLYPTRLLALYDPPVVLYTKGDSAILENKRKIAIIGARNATTYTDTVLNFIVPPLIEHEFVIVSGLAKGADRKAHEATIRFSGKTVGVLGHGLFHLYPKENKKLAEQMEINQLLISEYPPYVKPQKWHFPMRNRIISGLSTGIVVTEAAEKSGTLSTIDHGLENGKTIFAVPGDITNPLSKGPHKLIAEGAKPIWNGYQIIEELEDFLHSK</sequence>
<name>A0A143H9L0_9BACL</name>
<dbReference type="OrthoDB" id="9785707at2"/>
<evidence type="ECO:0000259" key="2">
    <source>
        <dbReference type="Pfam" id="PF02481"/>
    </source>
</evidence>
<gene>
    <name evidence="3" type="ORF">ATY39_02560</name>
</gene>
<dbReference type="NCBIfam" id="TIGR00732">
    <property type="entry name" value="dprA"/>
    <property type="match status" value="1"/>
</dbReference>
<evidence type="ECO:0000313" key="4">
    <source>
        <dbReference type="Proteomes" id="UP000076021"/>
    </source>
</evidence>